<name>A0A2N6SWC8_9CORY</name>
<dbReference type="RefSeq" id="WP_102214539.1">
    <property type="nucleotide sequence ID" value="NZ_PNHF01000034.1"/>
</dbReference>
<keyword evidence="2 6" id="KW-0049">Antioxidant</keyword>
<evidence type="ECO:0000256" key="4">
    <source>
        <dbReference type="ARBA" id="ARBA00023157"/>
    </source>
</evidence>
<reference evidence="8 9" key="1">
    <citation type="submission" date="2017-09" db="EMBL/GenBank/DDBJ databases">
        <title>Bacterial strain isolated from the female urinary microbiota.</title>
        <authorList>
            <person name="Thomas-White K."/>
            <person name="Kumar N."/>
            <person name="Forster S."/>
            <person name="Putonti C."/>
            <person name="Lawley T."/>
            <person name="Wolfe A.J."/>
        </authorList>
    </citation>
    <scope>NUCLEOTIDE SEQUENCE [LARGE SCALE GENOMIC DNA]</scope>
    <source>
        <strain evidence="8 9">UMB0908</strain>
    </source>
</reference>
<evidence type="ECO:0000313" key="8">
    <source>
        <dbReference type="EMBL" id="PMC61316.1"/>
    </source>
</evidence>
<evidence type="ECO:0000256" key="2">
    <source>
        <dbReference type="ARBA" id="ARBA00022862"/>
    </source>
</evidence>
<dbReference type="CDD" id="cd03014">
    <property type="entry name" value="PRX_Atyp2cys"/>
    <property type="match status" value="1"/>
</dbReference>
<protein>
    <recommendedName>
        <fullName evidence="6">Thiol peroxidase</fullName>
        <shortName evidence="6">Tpx</shortName>
        <ecNumber evidence="6">1.11.1.24</ecNumber>
    </recommendedName>
    <alternativeName>
        <fullName evidence="6">Peroxiredoxin tpx</fullName>
        <shortName evidence="6">Prx</shortName>
    </alternativeName>
    <alternativeName>
        <fullName evidence="6">Thioredoxin peroxidase</fullName>
    </alternativeName>
    <alternativeName>
        <fullName evidence="6">Thioredoxin-dependent peroxiredoxin</fullName>
    </alternativeName>
</protein>
<evidence type="ECO:0000313" key="9">
    <source>
        <dbReference type="Proteomes" id="UP000235363"/>
    </source>
</evidence>
<dbReference type="Gene3D" id="3.40.30.10">
    <property type="entry name" value="Glutaredoxin"/>
    <property type="match status" value="1"/>
</dbReference>
<dbReference type="PROSITE" id="PS51352">
    <property type="entry name" value="THIOREDOXIN_2"/>
    <property type="match status" value="1"/>
</dbReference>
<keyword evidence="3 6" id="KW-0560">Oxidoreductase</keyword>
<dbReference type="InterPro" id="IPR013766">
    <property type="entry name" value="Thioredoxin_domain"/>
</dbReference>
<proteinExistence type="inferred from homology"/>
<comment type="function">
    <text evidence="6">Thiol-specific peroxidase that catalyzes the reduction of hydrogen peroxide and organic hydroperoxides to water and alcohols, respectively. Plays a role in cell protection against oxidative stress by detoxifying peroxides.</text>
</comment>
<dbReference type="GO" id="GO:0008379">
    <property type="term" value="F:thioredoxin peroxidase activity"/>
    <property type="evidence" value="ECO:0007669"/>
    <property type="project" value="UniProtKB-UniRule"/>
</dbReference>
<comment type="caution">
    <text evidence="8">The sequence shown here is derived from an EMBL/GenBank/DDBJ whole genome shotgun (WGS) entry which is preliminary data.</text>
</comment>
<sequence>MANTAFKGNPVHLSGNLPSVGDKAPAFTVVGTDLADVNSADFVGKRVVLNIFPSVDTGVCAASVRRFNELAADLDGTTVVNISRDLPFALDRFCGAEGIENVSAASDFRHGFGEAYGVVQQDGPLAGLLARSVVVLDSDGTVAYTQLVDEITEEPDYDAALAALK</sequence>
<feature type="disulfide bond" description="Redox-active" evidence="6">
    <location>
        <begin position="60"/>
        <end position="94"/>
    </location>
</feature>
<keyword evidence="5 6" id="KW-0676">Redox-active center</keyword>
<dbReference type="EMBL" id="PNHF01000034">
    <property type="protein sequence ID" value="PMC61316.1"/>
    <property type="molecule type" value="Genomic_DNA"/>
</dbReference>
<dbReference type="STRING" id="1725.WU86_03550"/>
<evidence type="ECO:0000256" key="5">
    <source>
        <dbReference type="ARBA" id="ARBA00023284"/>
    </source>
</evidence>
<comment type="subunit">
    <text evidence="6">Homodimer.</text>
</comment>
<dbReference type="InterPro" id="IPR002065">
    <property type="entry name" value="TPX"/>
</dbReference>
<comment type="miscellaneous">
    <text evidence="6">The active site is a conserved redox-active cysteine residue, the peroxidatic cysteine (C(P)), which makes the nucleophilic attack on the peroxide substrate. The peroxide oxidizes the C(P)-SH to cysteine sulfenic acid (C(P)-SOH), which then reacts with another cysteine residue, the resolving cysteine (C(R)), to form a disulfide bridge. The disulfide is subsequently reduced by an appropriate electron donor to complete the catalytic cycle. In this atypical 2-Cys peroxiredoxin, C(R) is present in the same subunit to form an intramolecular disulfide. The disulfide is subsequently reduced by thioredoxin.</text>
</comment>
<dbReference type="EC" id="1.11.1.24" evidence="6"/>
<dbReference type="Proteomes" id="UP000235363">
    <property type="component" value="Unassembled WGS sequence"/>
</dbReference>
<evidence type="ECO:0000256" key="3">
    <source>
        <dbReference type="ARBA" id="ARBA00023002"/>
    </source>
</evidence>
<dbReference type="InterPro" id="IPR013740">
    <property type="entry name" value="Redoxin"/>
</dbReference>
<dbReference type="InterPro" id="IPR050455">
    <property type="entry name" value="Tpx_Peroxidase_subfamily"/>
</dbReference>
<evidence type="ECO:0000256" key="1">
    <source>
        <dbReference type="ARBA" id="ARBA00022559"/>
    </source>
</evidence>
<dbReference type="InterPro" id="IPR018219">
    <property type="entry name" value="Tpx_CS"/>
</dbReference>
<dbReference type="HAMAP" id="MF_00269">
    <property type="entry name" value="Tpx"/>
    <property type="match status" value="1"/>
</dbReference>
<dbReference type="PANTHER" id="PTHR43110:SF1">
    <property type="entry name" value="THIOL PEROXIDASE"/>
    <property type="match status" value="1"/>
</dbReference>
<keyword evidence="4 6" id="KW-1015">Disulfide bond</keyword>
<evidence type="ECO:0000259" key="7">
    <source>
        <dbReference type="PROSITE" id="PS51352"/>
    </source>
</evidence>
<dbReference type="AlphaFoldDB" id="A0A2N6SWC8"/>
<feature type="domain" description="Thioredoxin" evidence="7">
    <location>
        <begin position="18"/>
        <end position="165"/>
    </location>
</feature>
<dbReference type="PANTHER" id="PTHR43110">
    <property type="entry name" value="THIOL PEROXIDASE"/>
    <property type="match status" value="1"/>
</dbReference>
<dbReference type="NCBIfam" id="NF001808">
    <property type="entry name" value="PRK00522.1"/>
    <property type="match status" value="1"/>
</dbReference>
<keyword evidence="1 6" id="KW-0575">Peroxidase</keyword>
<dbReference type="SUPFAM" id="SSF52833">
    <property type="entry name" value="Thioredoxin-like"/>
    <property type="match status" value="1"/>
</dbReference>
<feature type="active site" description="Cysteine sulfenic acid (-SOH) intermediate" evidence="6">
    <location>
        <position position="60"/>
    </location>
</feature>
<dbReference type="InterPro" id="IPR036249">
    <property type="entry name" value="Thioredoxin-like_sf"/>
</dbReference>
<evidence type="ECO:0000256" key="6">
    <source>
        <dbReference type="HAMAP-Rule" id="MF_00269"/>
    </source>
</evidence>
<accession>A0A2N6SWC8</accession>
<dbReference type="Pfam" id="PF08534">
    <property type="entry name" value="Redoxin"/>
    <property type="match status" value="1"/>
</dbReference>
<organism evidence="8 9">
    <name type="scientific">Corynebacterium xerosis</name>
    <dbReference type="NCBI Taxonomy" id="1725"/>
    <lineage>
        <taxon>Bacteria</taxon>
        <taxon>Bacillati</taxon>
        <taxon>Actinomycetota</taxon>
        <taxon>Actinomycetes</taxon>
        <taxon>Mycobacteriales</taxon>
        <taxon>Corynebacteriaceae</taxon>
        <taxon>Corynebacterium</taxon>
    </lineage>
</organism>
<gene>
    <name evidence="6" type="primary">tpx</name>
    <name evidence="8" type="ORF">CJ204_11795</name>
</gene>
<dbReference type="PROSITE" id="PS01265">
    <property type="entry name" value="TPX"/>
    <property type="match status" value="1"/>
</dbReference>
<comment type="similarity">
    <text evidence="6">Belongs to the peroxiredoxin family. Tpx subfamily.</text>
</comment>
<comment type="catalytic activity">
    <reaction evidence="6">
        <text>a hydroperoxide + [thioredoxin]-dithiol = an alcohol + [thioredoxin]-disulfide + H2O</text>
        <dbReference type="Rhea" id="RHEA:62620"/>
        <dbReference type="Rhea" id="RHEA-COMP:10698"/>
        <dbReference type="Rhea" id="RHEA-COMP:10700"/>
        <dbReference type="ChEBI" id="CHEBI:15377"/>
        <dbReference type="ChEBI" id="CHEBI:29950"/>
        <dbReference type="ChEBI" id="CHEBI:30879"/>
        <dbReference type="ChEBI" id="CHEBI:35924"/>
        <dbReference type="ChEBI" id="CHEBI:50058"/>
        <dbReference type="EC" id="1.11.1.24"/>
    </reaction>
</comment>